<reference evidence="1 2" key="1">
    <citation type="submission" date="2016-04" db="EMBL/GenBank/DDBJ databases">
        <title>Complete genome seqeunce of Leptospira alstonii serovar Room22.</title>
        <authorList>
            <person name="Nally J.E."/>
            <person name="Bayles D.O."/>
            <person name="Hurley D."/>
            <person name="Fanning S."/>
            <person name="McMahon B.J."/>
            <person name="Arent Z."/>
        </authorList>
    </citation>
    <scope>NUCLEOTIDE SEQUENCE [LARGE SCALE GENOMIC DNA]</scope>
    <source>
        <strain evidence="1 2">GWTS #1</strain>
    </source>
</reference>
<dbReference type="KEGG" id="laj:A0128_10795"/>
<name>A0A1D7UXL8_9LEPT</name>
<accession>A0A1D7UXL8</accession>
<organism evidence="1 2">
    <name type="scientific">Leptospira tipperaryensis</name>
    <dbReference type="NCBI Taxonomy" id="2564040"/>
    <lineage>
        <taxon>Bacteria</taxon>
        <taxon>Pseudomonadati</taxon>
        <taxon>Spirochaetota</taxon>
        <taxon>Spirochaetia</taxon>
        <taxon>Leptospirales</taxon>
        <taxon>Leptospiraceae</taxon>
        <taxon>Leptospira</taxon>
    </lineage>
</organism>
<dbReference type="OrthoDB" id="327879at2"/>
<sequence>MALHKSMKLAFVWIGVAFVALIAATVVTIRYASEGYTGPIEKGYYEKGLNYEKSILEQRKMIAEGYSYESKLFTSSPDLKKGKNLVSIQFRKSGAPITGAKLQILIERSATDEWNRSLSMIEDPKNKGNYQGSIDIPEEGLWILSLQGETEGRILQKTVEVKIQ</sequence>
<keyword evidence="2" id="KW-1185">Reference proteome</keyword>
<dbReference type="Pfam" id="PF05751">
    <property type="entry name" value="FixH"/>
    <property type="match status" value="1"/>
</dbReference>
<dbReference type="Proteomes" id="UP000094197">
    <property type="component" value="Chromosome 1"/>
</dbReference>
<protein>
    <submittedName>
        <fullName evidence="1">Nitrogen fixation protein FixH</fullName>
    </submittedName>
</protein>
<dbReference type="InterPro" id="IPR008620">
    <property type="entry name" value="FixH"/>
</dbReference>
<dbReference type="AlphaFoldDB" id="A0A1D7UXL8"/>
<evidence type="ECO:0000313" key="1">
    <source>
        <dbReference type="EMBL" id="AOP34291.1"/>
    </source>
</evidence>
<proteinExistence type="predicted"/>
<dbReference type="RefSeq" id="WP_069607517.1">
    <property type="nucleotide sequence ID" value="NZ_CP015217.1"/>
</dbReference>
<dbReference type="EMBL" id="CP015217">
    <property type="protein sequence ID" value="AOP34291.1"/>
    <property type="molecule type" value="Genomic_DNA"/>
</dbReference>
<gene>
    <name evidence="1" type="ORF">A0128_10795</name>
</gene>
<evidence type="ECO:0000313" key="2">
    <source>
        <dbReference type="Proteomes" id="UP000094197"/>
    </source>
</evidence>